<gene>
    <name evidence="2" type="ORF">SAMN06295945_1952</name>
</gene>
<evidence type="ECO:0000313" key="3">
    <source>
        <dbReference type="Proteomes" id="UP000218069"/>
    </source>
</evidence>
<keyword evidence="3" id="KW-1185">Reference proteome</keyword>
<evidence type="ECO:0000256" key="1">
    <source>
        <dbReference type="SAM" id="MobiDB-lite"/>
    </source>
</evidence>
<dbReference type="AlphaFoldDB" id="A0A240E304"/>
<dbReference type="RefSeq" id="WP_096674751.1">
    <property type="nucleotide sequence ID" value="NZ_OANS01000005.1"/>
</dbReference>
<accession>A0A240E304</accession>
<name>A0A240E304_9BURK</name>
<feature type="region of interest" description="Disordered" evidence="1">
    <location>
        <begin position="236"/>
        <end position="263"/>
    </location>
</feature>
<dbReference type="EMBL" id="OANS01000005">
    <property type="protein sequence ID" value="SNX29572.1"/>
    <property type="molecule type" value="Genomic_DNA"/>
</dbReference>
<feature type="compositionally biased region" description="Basic and acidic residues" evidence="1">
    <location>
        <begin position="236"/>
        <end position="253"/>
    </location>
</feature>
<proteinExistence type="predicted"/>
<organism evidence="2 3">
    <name type="scientific">Polynucleobacter meluiroseus</name>
    <dbReference type="NCBI Taxonomy" id="1938814"/>
    <lineage>
        <taxon>Bacteria</taxon>
        <taxon>Pseudomonadati</taxon>
        <taxon>Pseudomonadota</taxon>
        <taxon>Betaproteobacteria</taxon>
        <taxon>Burkholderiales</taxon>
        <taxon>Burkholderiaceae</taxon>
        <taxon>Polynucleobacter</taxon>
    </lineage>
</organism>
<sequence length="263" mass="28570">MDQVSVEEKTVSQSVKSLVVELTQTAIKSVKTAFDALIAQRVDWQATEVTRSNERLYEILQSCYALYKSMDSTSSNAMGLKSAFKEYYKEQFPTANADAPLITRIVRAVFGHERRLVSAYSIALREAAAKNIGVLDIPQFFRSAGGAEQVRRSRSPNHKTAKEKAGIGALALNGKILASVQSDDLAANFKAVDYEGSVILLSTHEANGSFAIRRVVQSGSAITAVLSSLASSMKEEAEKKLPEQKASNDESMRDAAISQVVNS</sequence>
<dbReference type="OrthoDB" id="9132670at2"/>
<dbReference type="Proteomes" id="UP000218069">
    <property type="component" value="Unassembled WGS sequence"/>
</dbReference>
<protein>
    <submittedName>
        <fullName evidence="2">Uncharacterized protein</fullName>
    </submittedName>
</protein>
<reference evidence="3" key="1">
    <citation type="submission" date="2017-08" db="EMBL/GenBank/DDBJ databases">
        <authorList>
            <person name="Varghese N."/>
            <person name="Submissions S."/>
        </authorList>
    </citation>
    <scope>NUCLEOTIDE SEQUENCE [LARGE SCALE GENOMIC DNA]</scope>
    <source>
        <strain evidence="3">AP-Melu-1000-B4</strain>
    </source>
</reference>
<evidence type="ECO:0000313" key="2">
    <source>
        <dbReference type="EMBL" id="SNX29572.1"/>
    </source>
</evidence>